<accession>A0ABW8T820</accession>
<reference evidence="1 2" key="1">
    <citation type="submission" date="2024-11" db="EMBL/GenBank/DDBJ databases">
        <authorList>
            <person name="Heng Y.C."/>
            <person name="Lim A.C.H."/>
            <person name="Lee J.K.Y."/>
            <person name="Kittelmann S."/>
        </authorList>
    </citation>
    <scope>NUCLEOTIDE SEQUENCE [LARGE SCALE GENOMIC DNA]</scope>
    <source>
        <strain evidence="1 2">WILCCON 0185</strain>
    </source>
</reference>
<proteinExistence type="predicted"/>
<protein>
    <submittedName>
        <fullName evidence="1">Tubulin-like doman-containing protein</fullName>
    </submittedName>
</protein>
<keyword evidence="2" id="KW-1185">Reference proteome</keyword>
<organism evidence="1 2">
    <name type="scientific">Candidatus Clostridium stratigraminis</name>
    <dbReference type="NCBI Taxonomy" id="3381661"/>
    <lineage>
        <taxon>Bacteria</taxon>
        <taxon>Bacillati</taxon>
        <taxon>Bacillota</taxon>
        <taxon>Clostridia</taxon>
        <taxon>Eubacteriales</taxon>
        <taxon>Clostridiaceae</taxon>
        <taxon>Clostridium</taxon>
    </lineage>
</organism>
<dbReference type="Gene3D" id="3.40.50.1440">
    <property type="entry name" value="Tubulin/FtsZ, GTPase domain"/>
    <property type="match status" value="1"/>
</dbReference>
<dbReference type="Pfam" id="PF13809">
    <property type="entry name" value="Tubulin_2"/>
    <property type="match status" value="1"/>
</dbReference>
<gene>
    <name evidence="1" type="ORF">ACJDUG_15240</name>
</gene>
<dbReference type="EMBL" id="JBJHZZ010000015">
    <property type="protein sequence ID" value="MFL0248312.1"/>
    <property type="molecule type" value="Genomic_DNA"/>
</dbReference>
<dbReference type="RefSeq" id="WP_406770739.1">
    <property type="nucleotide sequence ID" value="NZ_JBJHZZ010000015.1"/>
</dbReference>
<dbReference type="SUPFAM" id="SSF52490">
    <property type="entry name" value="Tubulin nucleotide-binding domain-like"/>
    <property type="match status" value="1"/>
</dbReference>
<dbReference type="Proteomes" id="UP001623591">
    <property type="component" value="Unassembled WGS sequence"/>
</dbReference>
<comment type="caution">
    <text evidence="1">The sequence shown here is derived from an EMBL/GenBank/DDBJ whole genome shotgun (WGS) entry which is preliminary data.</text>
</comment>
<sequence>MQVPKDVLPTLIIGLGGTGYQVIKRVKELFKKRYNDEKLPIRYLLIDTDLKSFMDESIENNEKCQLKFGDGIKNTLDFAYSNLNFHWLPKSPKLTADFFTAIDQGAGLMRPIGRLYLCKNAKLVYDVLTNAKNDLVDIHKILTEYGSAFLENIDRQKVYIVGSLAGGTGCGVFLDVAVMLSKIFNRDNTNLIGLFTLESCYDEKLSSDIDAQNRSKANCYAALKELEFYMSTITDPKDEKYLFKYNNLAEIRLERRLLDVCYLIENKNELGGVLTNIEDIYELCSLQLFQEVGSKLGSQLRADYSNFICKDKDPILKKDRNFSTFSTSTMELPIDKLKSYCSLRFAMDIMDTLEKGRGNSDSIIDDDAESLISNINETLGINEVLADFSFNLKINSSAAAFDLKEGNCGNLDKAQRFAKERKALWNQNKTNLRNQLNSLLESYIDVNIVGKGINFIIEMFNKAEAIMYNEYSEGLITTSIDKEKIKGEVLKLKNTKGLLRREKVTIGGELCGKFNKYIEQEKGKLVSDIYKDRHEMFVKLKGLLISKFQETLISITSNKSEILYRLKALKNQLEKKYGGSIISREMVNLEFYEEFYSEKFLVNFTRRMQNIFMEKDILKVANEALQDIIELCNIEFEKVKGNINIINLMERNAVKEKLNLEDYLKEELDAAAKLARPFWSAVKSPEVSWTECYYVGSIKEEGTNKPPMAIDSWIKNQTGELSRQARYVETTNPYAIDIIHITMGACASYLPEIKNYKKQYVKLLASEAYPLHLNEKYIGLEEIEMNVDKLLQYYSLAKAYGGILQIDGSYYLNIRARQGTYNYIYYSPYCIRGAYTEERPLEIPDNKAKLRGDFKRLGEGKEDVLVSISEDLEVNALIYGFIEDIDKIFTKEELKKHCLEIYIKGKVEPDFISREKLLYKLN</sequence>
<evidence type="ECO:0000313" key="1">
    <source>
        <dbReference type="EMBL" id="MFL0248312.1"/>
    </source>
</evidence>
<name>A0ABW8T820_9CLOT</name>
<evidence type="ECO:0000313" key="2">
    <source>
        <dbReference type="Proteomes" id="UP001623591"/>
    </source>
</evidence>
<dbReference type="InterPro" id="IPR025904">
    <property type="entry name" value="Tubulin-like"/>
</dbReference>
<dbReference type="InterPro" id="IPR036525">
    <property type="entry name" value="Tubulin/FtsZ_GTPase_sf"/>
</dbReference>